<dbReference type="GO" id="GO:0016491">
    <property type="term" value="F:oxidoreductase activity"/>
    <property type="evidence" value="ECO:0007669"/>
    <property type="project" value="InterPro"/>
</dbReference>
<dbReference type="RefSeq" id="WP_349242889.1">
    <property type="nucleotide sequence ID" value="NZ_JASCXX010000001.1"/>
</dbReference>
<sequence length="233" mass="24601">MKTITRRNFVRDSIAAGVVATGVTSASHGADAPLRNEAVKIVAVSCSPRQGQATATSLRACLDAAALVSPRIKTELIELAGRKINGDLAAGIPLEPGQKDDFPALIPKLTDPKVRGIIIGTPVYFGNMSSLCKAFLDRWMAFYRDNLALADKVGGVLAVGGTRNGGQEATIQSVQVSLFCQEMIVVGNGRPHSRFGATLWSGIEGGVTKDEFGMTTARNLGHRVAETALRLPS</sequence>
<dbReference type="EMBL" id="JASCXX010000001">
    <property type="protein sequence ID" value="MDI6447479.1"/>
    <property type="molecule type" value="Genomic_DNA"/>
</dbReference>
<dbReference type="Pfam" id="PF03358">
    <property type="entry name" value="FMN_red"/>
    <property type="match status" value="1"/>
</dbReference>
<keyword evidence="1" id="KW-0285">Flavoprotein</keyword>
<keyword evidence="5" id="KW-1185">Reference proteome</keyword>
<dbReference type="PANTHER" id="PTHR43278:SF1">
    <property type="entry name" value="IRON-SULFUR FLAVOPROTEIN MJ1083"/>
    <property type="match status" value="1"/>
</dbReference>
<dbReference type="AlphaFoldDB" id="A0AAW6TT80"/>
<evidence type="ECO:0000256" key="2">
    <source>
        <dbReference type="ARBA" id="ARBA00022643"/>
    </source>
</evidence>
<gene>
    <name evidence="4" type="ORF">QJ522_00360</name>
</gene>
<evidence type="ECO:0000313" key="5">
    <source>
        <dbReference type="Proteomes" id="UP001431776"/>
    </source>
</evidence>
<dbReference type="InterPro" id="IPR051796">
    <property type="entry name" value="ISF_SsuE-like"/>
</dbReference>
<dbReference type="PROSITE" id="PS51318">
    <property type="entry name" value="TAT"/>
    <property type="match status" value="1"/>
</dbReference>
<protein>
    <submittedName>
        <fullName evidence="4">Flavodoxin family protein</fullName>
    </submittedName>
</protein>
<evidence type="ECO:0000256" key="1">
    <source>
        <dbReference type="ARBA" id="ARBA00022630"/>
    </source>
</evidence>
<evidence type="ECO:0000313" key="4">
    <source>
        <dbReference type="EMBL" id="MDI6447479.1"/>
    </source>
</evidence>
<keyword evidence="2" id="KW-0288">FMN</keyword>
<name>A0AAW6TT80_9BACT</name>
<proteinExistence type="predicted"/>
<accession>A0AAW6TT80</accession>
<dbReference type="Gene3D" id="3.40.50.360">
    <property type="match status" value="1"/>
</dbReference>
<reference evidence="4" key="1">
    <citation type="submission" date="2023-05" db="EMBL/GenBank/DDBJ databases">
        <title>Anaerotaeda fermentans gen. nov., sp. nov., a novel anaerobic planctomycete of the new family within the order Sedimentisphaerales isolated from Taman Peninsula, Russia.</title>
        <authorList>
            <person name="Khomyakova M.A."/>
            <person name="Merkel A.Y."/>
            <person name="Slobodkin A.I."/>
        </authorList>
    </citation>
    <scope>NUCLEOTIDE SEQUENCE</scope>
    <source>
        <strain evidence="4">M17dextr</strain>
    </source>
</reference>
<comment type="caution">
    <text evidence="4">The sequence shown here is derived from an EMBL/GenBank/DDBJ whole genome shotgun (WGS) entry which is preliminary data.</text>
</comment>
<dbReference type="PANTHER" id="PTHR43278">
    <property type="entry name" value="NAD(P)H-DEPENDENT FMN-CONTAINING OXIDOREDUCTASE YWQN-RELATED"/>
    <property type="match status" value="1"/>
</dbReference>
<dbReference type="InterPro" id="IPR029039">
    <property type="entry name" value="Flavoprotein-like_sf"/>
</dbReference>
<dbReference type="InterPro" id="IPR006311">
    <property type="entry name" value="TAT_signal"/>
</dbReference>
<feature type="domain" description="NADPH-dependent FMN reductase-like" evidence="3">
    <location>
        <begin position="39"/>
        <end position="189"/>
    </location>
</feature>
<dbReference type="Proteomes" id="UP001431776">
    <property type="component" value="Unassembled WGS sequence"/>
</dbReference>
<evidence type="ECO:0000259" key="3">
    <source>
        <dbReference type="Pfam" id="PF03358"/>
    </source>
</evidence>
<dbReference type="InterPro" id="IPR005025">
    <property type="entry name" value="FMN_Rdtase-like_dom"/>
</dbReference>
<dbReference type="SUPFAM" id="SSF52218">
    <property type="entry name" value="Flavoproteins"/>
    <property type="match status" value="1"/>
</dbReference>
<organism evidence="4 5">
    <name type="scientific">Anaerobaca lacustris</name>
    <dbReference type="NCBI Taxonomy" id="3044600"/>
    <lineage>
        <taxon>Bacteria</taxon>
        <taxon>Pseudomonadati</taxon>
        <taxon>Planctomycetota</taxon>
        <taxon>Phycisphaerae</taxon>
        <taxon>Sedimentisphaerales</taxon>
        <taxon>Anaerobacaceae</taxon>
        <taxon>Anaerobaca</taxon>
    </lineage>
</organism>